<dbReference type="GO" id="GO:0070006">
    <property type="term" value="F:metalloaminopeptidase activity"/>
    <property type="evidence" value="ECO:0007669"/>
    <property type="project" value="TreeGrafter"/>
</dbReference>
<dbReference type="InterPro" id="IPR050344">
    <property type="entry name" value="Peptidase_M1_aminopeptidases"/>
</dbReference>
<reference evidence="3 4" key="2">
    <citation type="submission" date="2018-11" db="EMBL/GenBank/DDBJ databases">
        <authorList>
            <consortium name="Pathogen Informatics"/>
        </authorList>
    </citation>
    <scope>NUCLEOTIDE SEQUENCE [LARGE SCALE GENOMIC DNA]</scope>
</reference>
<dbReference type="Gene3D" id="1.25.50.20">
    <property type="match status" value="1"/>
</dbReference>
<keyword evidence="4" id="KW-1185">Reference proteome</keyword>
<dbReference type="STRING" id="102285.A0A0R3TRF8"/>
<dbReference type="GO" id="GO:0005615">
    <property type="term" value="C:extracellular space"/>
    <property type="evidence" value="ECO:0007669"/>
    <property type="project" value="TreeGrafter"/>
</dbReference>
<feature type="domain" description="ERAP1-like C-terminal" evidence="2">
    <location>
        <begin position="5"/>
        <end position="268"/>
    </location>
</feature>
<dbReference type="AlphaFoldDB" id="A0A0R3TRF8"/>
<proteinExistence type="inferred from homology"/>
<organism evidence="5">
    <name type="scientific">Rodentolepis nana</name>
    <name type="common">Dwarf tapeworm</name>
    <name type="synonym">Hymenolepis nana</name>
    <dbReference type="NCBI Taxonomy" id="102285"/>
    <lineage>
        <taxon>Eukaryota</taxon>
        <taxon>Metazoa</taxon>
        <taxon>Spiralia</taxon>
        <taxon>Lophotrochozoa</taxon>
        <taxon>Platyhelminthes</taxon>
        <taxon>Cestoda</taxon>
        <taxon>Eucestoda</taxon>
        <taxon>Cyclophyllidea</taxon>
        <taxon>Hymenolepididae</taxon>
        <taxon>Rodentolepis</taxon>
    </lineage>
</organism>
<evidence type="ECO:0000256" key="1">
    <source>
        <dbReference type="ARBA" id="ARBA00010136"/>
    </source>
</evidence>
<evidence type="ECO:0000313" key="3">
    <source>
        <dbReference type="EMBL" id="VDO07333.1"/>
    </source>
</evidence>
<dbReference type="Proteomes" id="UP000278807">
    <property type="component" value="Unassembled WGS sequence"/>
</dbReference>
<dbReference type="GO" id="GO:0006508">
    <property type="term" value="P:proteolysis"/>
    <property type="evidence" value="ECO:0007669"/>
    <property type="project" value="TreeGrafter"/>
</dbReference>
<evidence type="ECO:0000313" key="5">
    <source>
        <dbReference type="WBParaSite" id="HNAJ_0001016901-mRNA-1"/>
    </source>
</evidence>
<evidence type="ECO:0000313" key="4">
    <source>
        <dbReference type="Proteomes" id="UP000278807"/>
    </source>
</evidence>
<dbReference type="OrthoDB" id="10031169at2759"/>
<name>A0A0R3TRF8_RODNA</name>
<reference evidence="5" key="1">
    <citation type="submission" date="2017-02" db="UniProtKB">
        <authorList>
            <consortium name="WormBaseParasite"/>
        </authorList>
    </citation>
    <scope>IDENTIFICATION</scope>
</reference>
<dbReference type="GO" id="GO:0008270">
    <property type="term" value="F:zinc ion binding"/>
    <property type="evidence" value="ECO:0007669"/>
    <property type="project" value="TreeGrafter"/>
</dbReference>
<dbReference type="PANTHER" id="PTHR11533">
    <property type="entry name" value="PROTEASE M1 ZINC METALLOPROTEASE"/>
    <property type="match status" value="1"/>
</dbReference>
<gene>
    <name evidence="3" type="ORF">HNAJ_LOCUS10164</name>
</gene>
<dbReference type="GO" id="GO:0042277">
    <property type="term" value="F:peptide binding"/>
    <property type="evidence" value="ECO:0007669"/>
    <property type="project" value="TreeGrafter"/>
</dbReference>
<comment type="similarity">
    <text evidence="1">Belongs to the peptidase M1 family.</text>
</comment>
<dbReference type="Pfam" id="PF11838">
    <property type="entry name" value="ERAP1_C"/>
    <property type="match status" value="1"/>
</dbReference>
<protein>
    <submittedName>
        <fullName evidence="5">ERAP1_C domain-containing protein</fullName>
    </submittedName>
</protein>
<dbReference type="EMBL" id="UZAE01012907">
    <property type="protein sequence ID" value="VDO07333.1"/>
    <property type="molecule type" value="Genomic_DNA"/>
</dbReference>
<dbReference type="PANTHER" id="PTHR11533:SF294">
    <property type="entry name" value="THYROTROPIN-RELEASING HORMONE-DEGRADING ECTOENZYME"/>
    <property type="match status" value="1"/>
</dbReference>
<sequence>MRSPQGSLPVEAFLNLTRYLRNEREHVPLYVMARSFDVLNYLLVMHESQPLLKTYVRTLISDAYADIDWDNAQRENSHLYNLARQTIITMACLNGHKECISKSRSLFEDFMKDPTNHKIPSSLTPTVFCMALRYGGATEYNYLKKMMVEALHEEEKHRIIEAMGCIRDFSLFKSFIFGLMDDTSQKYDELELPTTLNGNPVALYALYDILKREFPRRSESFNFTLILRSIEKRGIYIDMLPIQEELRQMNRTLSRESDKTAERAINRIMKQSNRHQMWLSRNANTIYKWLKQELGVQNVPSQSISSQSITSRLTTGAKVTA</sequence>
<dbReference type="GO" id="GO:0016020">
    <property type="term" value="C:membrane"/>
    <property type="evidence" value="ECO:0007669"/>
    <property type="project" value="TreeGrafter"/>
</dbReference>
<dbReference type="GO" id="GO:0005737">
    <property type="term" value="C:cytoplasm"/>
    <property type="evidence" value="ECO:0007669"/>
    <property type="project" value="TreeGrafter"/>
</dbReference>
<accession>A0A0R3TRF8</accession>
<evidence type="ECO:0000259" key="2">
    <source>
        <dbReference type="Pfam" id="PF11838"/>
    </source>
</evidence>
<dbReference type="GO" id="GO:0043171">
    <property type="term" value="P:peptide catabolic process"/>
    <property type="evidence" value="ECO:0007669"/>
    <property type="project" value="TreeGrafter"/>
</dbReference>
<dbReference type="InterPro" id="IPR024571">
    <property type="entry name" value="ERAP1-like_C_dom"/>
</dbReference>
<dbReference type="WBParaSite" id="HNAJ_0001016901-mRNA-1">
    <property type="protein sequence ID" value="HNAJ_0001016901-mRNA-1"/>
    <property type="gene ID" value="HNAJ_0001016901"/>
</dbReference>